<protein>
    <submittedName>
        <fullName evidence="1">Uncharacterized protein</fullName>
    </submittedName>
</protein>
<accession>A0A2W5FM10</accession>
<dbReference type="EMBL" id="QFOT01000108">
    <property type="protein sequence ID" value="PZP54807.1"/>
    <property type="molecule type" value="Genomic_DNA"/>
</dbReference>
<organism evidence="1 2">
    <name type="scientific">Micavibrio aeruginosavorus</name>
    <dbReference type="NCBI Taxonomy" id="349221"/>
    <lineage>
        <taxon>Bacteria</taxon>
        <taxon>Pseudomonadati</taxon>
        <taxon>Bdellovibrionota</taxon>
        <taxon>Bdellovibrionia</taxon>
        <taxon>Bdellovibrionales</taxon>
        <taxon>Pseudobdellovibrionaceae</taxon>
        <taxon>Micavibrio</taxon>
    </lineage>
</organism>
<sequence length="65" mass="7450">MCNLIRLSDYQTIITFKENIISSQMQDIKYNLTVLVNGDTVGEFTFSSIDERANLISLLKEKYGL</sequence>
<gene>
    <name evidence="1" type="ORF">DI586_08785</name>
</gene>
<comment type="caution">
    <text evidence="1">The sequence shown here is derived from an EMBL/GenBank/DDBJ whole genome shotgun (WGS) entry which is preliminary data.</text>
</comment>
<reference evidence="1 2" key="1">
    <citation type="submission" date="2017-08" db="EMBL/GenBank/DDBJ databases">
        <title>Infants hospitalized years apart are colonized by the same room-sourced microbial strains.</title>
        <authorList>
            <person name="Brooks B."/>
            <person name="Olm M.R."/>
            <person name="Firek B.A."/>
            <person name="Baker R."/>
            <person name="Thomas B.C."/>
            <person name="Morowitz M.J."/>
            <person name="Banfield J.F."/>
        </authorList>
    </citation>
    <scope>NUCLEOTIDE SEQUENCE [LARGE SCALE GENOMIC DNA]</scope>
    <source>
        <strain evidence="1">S2_006_000_R2_64</strain>
    </source>
</reference>
<name>A0A2W5FM10_9BACT</name>
<dbReference type="AlphaFoldDB" id="A0A2W5FM10"/>
<evidence type="ECO:0000313" key="1">
    <source>
        <dbReference type="EMBL" id="PZP54807.1"/>
    </source>
</evidence>
<dbReference type="Proteomes" id="UP000249739">
    <property type="component" value="Unassembled WGS sequence"/>
</dbReference>
<evidence type="ECO:0000313" key="2">
    <source>
        <dbReference type="Proteomes" id="UP000249739"/>
    </source>
</evidence>
<proteinExistence type="predicted"/>